<feature type="domain" description="Sodium/calcium exchanger membrane region" evidence="6">
    <location>
        <begin position="3"/>
        <end position="142"/>
    </location>
</feature>
<evidence type="ECO:0000256" key="2">
    <source>
        <dbReference type="ARBA" id="ARBA00022692"/>
    </source>
</evidence>
<feature type="transmembrane region" description="Helical" evidence="5">
    <location>
        <begin position="200"/>
        <end position="223"/>
    </location>
</feature>
<feature type="transmembrane region" description="Helical" evidence="5">
    <location>
        <begin position="66"/>
        <end position="89"/>
    </location>
</feature>
<feature type="transmembrane region" description="Helical" evidence="5">
    <location>
        <begin position="125"/>
        <end position="145"/>
    </location>
</feature>
<dbReference type="GO" id="GO:0005886">
    <property type="term" value="C:plasma membrane"/>
    <property type="evidence" value="ECO:0007669"/>
    <property type="project" value="TreeGrafter"/>
</dbReference>
<accession>A0A5D0RR66</accession>
<feature type="transmembrane region" description="Helical" evidence="5">
    <location>
        <begin position="261"/>
        <end position="280"/>
    </location>
</feature>
<feature type="transmembrane region" description="Helical" evidence="5">
    <location>
        <begin position="101"/>
        <end position="119"/>
    </location>
</feature>
<gene>
    <name evidence="7" type="ORF">FVF75_02390</name>
</gene>
<proteinExistence type="predicted"/>
<feature type="transmembrane region" description="Helical" evidence="5">
    <location>
        <begin position="235"/>
        <end position="255"/>
    </location>
</feature>
<organism evidence="7 8">
    <name type="scientific">Maritimibacter fusiformis</name>
    <dbReference type="NCBI Taxonomy" id="2603819"/>
    <lineage>
        <taxon>Bacteria</taxon>
        <taxon>Pseudomonadati</taxon>
        <taxon>Pseudomonadota</taxon>
        <taxon>Alphaproteobacteria</taxon>
        <taxon>Rhodobacterales</taxon>
        <taxon>Roseobacteraceae</taxon>
        <taxon>Maritimibacter</taxon>
    </lineage>
</organism>
<sequence>MTVFLLVLGLILLVIGGDMLVRGAVGLAGRLGVSPLLIGLTVVGFGTSTPELVTSLQAAFAGAPGLALGNVVGSNIANILLILAVAALIRPFAVGRAALGRDGLAMVLATLGATALIATDGLGRAAGFGLVAGLGLYLLVAYRIDRNGNDSSEADPAVTDALGVSLALALGGILLTILGARLLVDSATEIAGALGVSDAVIGLTLVAVGTSLPELVTSVMAALRGRGDIALGNVLGSNIYNLLGVLGVTALVHPIPVAAQIARVDTWVMLAVTLLLVVLMRTGWRVSRREGGVLLIGYAGYLGWLAV</sequence>
<keyword evidence="4 5" id="KW-0472">Membrane</keyword>
<protein>
    <submittedName>
        <fullName evidence="7">Calcium/sodium antiporter</fullName>
    </submittedName>
</protein>
<dbReference type="GO" id="GO:0005262">
    <property type="term" value="F:calcium channel activity"/>
    <property type="evidence" value="ECO:0007669"/>
    <property type="project" value="TreeGrafter"/>
</dbReference>
<name>A0A5D0RR66_9RHOB</name>
<dbReference type="InterPro" id="IPR044880">
    <property type="entry name" value="NCX_ion-bd_dom_sf"/>
</dbReference>
<keyword evidence="3 5" id="KW-1133">Transmembrane helix</keyword>
<evidence type="ECO:0000256" key="3">
    <source>
        <dbReference type="ARBA" id="ARBA00022989"/>
    </source>
</evidence>
<feature type="domain" description="Sodium/calcium exchanger membrane region" evidence="6">
    <location>
        <begin position="165"/>
        <end position="305"/>
    </location>
</feature>
<dbReference type="GO" id="GO:0006874">
    <property type="term" value="P:intracellular calcium ion homeostasis"/>
    <property type="evidence" value="ECO:0007669"/>
    <property type="project" value="TreeGrafter"/>
</dbReference>
<dbReference type="RefSeq" id="WP_148376144.1">
    <property type="nucleotide sequence ID" value="NZ_VSIY01000003.1"/>
</dbReference>
<comment type="subcellular location">
    <subcellularLocation>
        <location evidence="1">Membrane</location>
        <topology evidence="1">Multi-pass membrane protein</topology>
    </subcellularLocation>
</comment>
<dbReference type="Gene3D" id="6.10.280.80">
    <property type="entry name" value="NCX, peripheral helical region"/>
    <property type="match status" value="1"/>
</dbReference>
<dbReference type="Gene3D" id="1.20.1420.30">
    <property type="entry name" value="NCX, central ion-binding region"/>
    <property type="match status" value="1"/>
</dbReference>
<evidence type="ECO:0000256" key="4">
    <source>
        <dbReference type="ARBA" id="ARBA00023136"/>
    </source>
</evidence>
<evidence type="ECO:0000313" key="8">
    <source>
        <dbReference type="Proteomes" id="UP000322080"/>
    </source>
</evidence>
<dbReference type="InterPro" id="IPR004837">
    <property type="entry name" value="NaCa_Exmemb"/>
</dbReference>
<dbReference type="PANTHER" id="PTHR10846">
    <property type="entry name" value="SODIUM/POTASSIUM/CALCIUM EXCHANGER"/>
    <property type="match status" value="1"/>
</dbReference>
<dbReference type="EMBL" id="VSIY01000003">
    <property type="protein sequence ID" value="TYB83054.1"/>
    <property type="molecule type" value="Genomic_DNA"/>
</dbReference>
<dbReference type="Proteomes" id="UP000322080">
    <property type="component" value="Unassembled WGS sequence"/>
</dbReference>
<comment type="caution">
    <text evidence="7">The sequence shown here is derived from an EMBL/GenBank/DDBJ whole genome shotgun (WGS) entry which is preliminary data.</text>
</comment>
<dbReference type="AlphaFoldDB" id="A0A5D0RR66"/>
<keyword evidence="2 5" id="KW-0812">Transmembrane</keyword>
<evidence type="ECO:0000259" key="6">
    <source>
        <dbReference type="Pfam" id="PF01699"/>
    </source>
</evidence>
<dbReference type="Pfam" id="PF01699">
    <property type="entry name" value="Na_Ca_ex"/>
    <property type="match status" value="2"/>
</dbReference>
<dbReference type="PANTHER" id="PTHR10846:SF8">
    <property type="entry name" value="INNER MEMBRANE PROTEIN YRBG"/>
    <property type="match status" value="1"/>
</dbReference>
<dbReference type="InterPro" id="IPR004481">
    <property type="entry name" value="K/Na/Ca-exchanger"/>
</dbReference>
<feature type="transmembrane region" description="Helical" evidence="5">
    <location>
        <begin position="157"/>
        <end position="180"/>
    </location>
</feature>
<evidence type="ECO:0000256" key="1">
    <source>
        <dbReference type="ARBA" id="ARBA00004141"/>
    </source>
</evidence>
<evidence type="ECO:0000313" key="7">
    <source>
        <dbReference type="EMBL" id="TYB83054.1"/>
    </source>
</evidence>
<evidence type="ECO:0000256" key="5">
    <source>
        <dbReference type="SAM" id="Phobius"/>
    </source>
</evidence>
<dbReference type="NCBIfam" id="TIGR00367">
    <property type="entry name" value="calcium/sodium antiporter"/>
    <property type="match status" value="1"/>
</dbReference>
<keyword evidence="8" id="KW-1185">Reference proteome</keyword>
<dbReference type="GO" id="GO:0008273">
    <property type="term" value="F:calcium, potassium:sodium antiporter activity"/>
    <property type="evidence" value="ECO:0007669"/>
    <property type="project" value="TreeGrafter"/>
</dbReference>
<reference evidence="7 8" key="1">
    <citation type="submission" date="2019-08" db="EMBL/GenBank/DDBJ databases">
        <title>Identification of a novel species of the genus Boseongicola.</title>
        <authorList>
            <person name="Zhang X.-Q."/>
        </authorList>
    </citation>
    <scope>NUCLEOTIDE SEQUENCE [LARGE SCALE GENOMIC DNA]</scope>
    <source>
        <strain evidence="7 8">HY14</strain>
    </source>
</reference>